<dbReference type="InterPro" id="IPR036389">
    <property type="entry name" value="RNase_III_sf"/>
</dbReference>
<dbReference type="GO" id="GO:0004525">
    <property type="term" value="F:ribonuclease III activity"/>
    <property type="evidence" value="ECO:0007669"/>
    <property type="project" value="InterPro"/>
</dbReference>
<dbReference type="AlphaFoldDB" id="A0A9W9VG75"/>
<reference evidence="1" key="1">
    <citation type="submission" date="2022-12" db="EMBL/GenBank/DDBJ databases">
        <authorList>
            <person name="Petersen C."/>
        </authorList>
    </citation>
    <scope>NUCLEOTIDE SEQUENCE</scope>
    <source>
        <strain evidence="1">IBT 29677</strain>
    </source>
</reference>
<reference evidence="1" key="2">
    <citation type="journal article" date="2023" name="IMA Fungus">
        <title>Comparative genomic study of the Penicillium genus elucidates a diverse pangenome and 15 lateral gene transfer events.</title>
        <authorList>
            <person name="Petersen C."/>
            <person name="Sorensen T."/>
            <person name="Nielsen M.R."/>
            <person name="Sondergaard T.E."/>
            <person name="Sorensen J.L."/>
            <person name="Fitzpatrick D.A."/>
            <person name="Frisvad J.C."/>
            <person name="Nielsen K.L."/>
        </authorList>
    </citation>
    <scope>NUCLEOTIDE SEQUENCE</scope>
    <source>
        <strain evidence="1">IBT 29677</strain>
    </source>
</reference>
<dbReference type="RefSeq" id="XP_056483385.1">
    <property type="nucleotide sequence ID" value="XM_056637355.1"/>
</dbReference>
<dbReference type="GeneID" id="81376335"/>
<keyword evidence="2" id="KW-1185">Reference proteome</keyword>
<dbReference type="GO" id="GO:0006396">
    <property type="term" value="P:RNA processing"/>
    <property type="evidence" value="ECO:0007669"/>
    <property type="project" value="InterPro"/>
</dbReference>
<gene>
    <name evidence="1" type="ORF">N7509_012718</name>
</gene>
<name>A0A9W9VG75_9EURO</name>
<accession>A0A9W9VG75</accession>
<dbReference type="EMBL" id="JAPZBU010000011">
    <property type="protein sequence ID" value="KAJ5379599.1"/>
    <property type="molecule type" value="Genomic_DNA"/>
</dbReference>
<dbReference type="OrthoDB" id="67027at2759"/>
<dbReference type="SUPFAM" id="SSF69065">
    <property type="entry name" value="RNase III domain-like"/>
    <property type="match status" value="1"/>
</dbReference>
<sequence length="151" mass="16765">MRAISIDKVRILLEIPEMPTDLIQEALTVAGEDQKYPDGFKALAQLGTTCINTCFLEMGYKGSLRREINSDISTKYNSSVYRASVAKRNGIDHLIEYGKNGKETENNLAFAISALIATAYLTRGSEGLPLQANVLIPSFQFSLQDLMVWGW</sequence>
<comment type="caution">
    <text evidence="1">The sequence shown here is derived from an EMBL/GenBank/DDBJ whole genome shotgun (WGS) entry which is preliminary data.</text>
</comment>
<evidence type="ECO:0008006" key="3">
    <source>
        <dbReference type="Google" id="ProtNLM"/>
    </source>
</evidence>
<dbReference type="Proteomes" id="UP001147747">
    <property type="component" value="Unassembled WGS sequence"/>
</dbReference>
<protein>
    <recommendedName>
        <fullName evidence="3">RNase III domain-containing protein</fullName>
    </recommendedName>
</protein>
<evidence type="ECO:0000313" key="2">
    <source>
        <dbReference type="Proteomes" id="UP001147747"/>
    </source>
</evidence>
<proteinExistence type="predicted"/>
<evidence type="ECO:0000313" key="1">
    <source>
        <dbReference type="EMBL" id="KAJ5379599.1"/>
    </source>
</evidence>
<organism evidence="1 2">
    <name type="scientific">Penicillium cosmopolitanum</name>
    <dbReference type="NCBI Taxonomy" id="1131564"/>
    <lineage>
        <taxon>Eukaryota</taxon>
        <taxon>Fungi</taxon>
        <taxon>Dikarya</taxon>
        <taxon>Ascomycota</taxon>
        <taxon>Pezizomycotina</taxon>
        <taxon>Eurotiomycetes</taxon>
        <taxon>Eurotiomycetidae</taxon>
        <taxon>Eurotiales</taxon>
        <taxon>Aspergillaceae</taxon>
        <taxon>Penicillium</taxon>
    </lineage>
</organism>